<protein>
    <submittedName>
        <fullName evidence="1">Uncharacterized protein</fullName>
    </submittedName>
</protein>
<organism evidence="1 2">
    <name type="scientific">Clostridium weizhouense</name>
    <dbReference type="NCBI Taxonomy" id="2859781"/>
    <lineage>
        <taxon>Bacteria</taxon>
        <taxon>Bacillati</taxon>
        <taxon>Bacillota</taxon>
        <taxon>Clostridia</taxon>
        <taxon>Eubacteriales</taxon>
        <taxon>Clostridiaceae</taxon>
        <taxon>Clostridium</taxon>
    </lineage>
</organism>
<name>A0ABS7ASP6_9CLOT</name>
<dbReference type="Proteomes" id="UP001519921">
    <property type="component" value="Unassembled WGS sequence"/>
</dbReference>
<dbReference type="RefSeq" id="WP_219780133.1">
    <property type="nucleotide sequence ID" value="NZ_JAHXPT010000008.1"/>
</dbReference>
<reference evidence="1 2" key="1">
    <citation type="submission" date="2021-07" db="EMBL/GenBank/DDBJ databases">
        <title>Clostridium weizhouense sp. nov., an anaerobic bacterium isolated from activated sludge of Petroleum wastewater.</title>
        <authorList>
            <person name="Li Q."/>
        </authorList>
    </citation>
    <scope>NUCLEOTIDE SEQUENCE [LARGE SCALE GENOMIC DNA]</scope>
    <source>
        <strain evidence="1 2">YB-6</strain>
    </source>
</reference>
<sequence>MRLKKIIILTILFMLIFVNNVKAIDIGPTSASYKEGVYKITNANKCAMIAKLVTSDLNTSLAIVDSQGNQKIFRKFDKTYVPTSKILLEENDYIIIIGNGEVSLVFSR</sequence>
<accession>A0ABS7ASP6</accession>
<evidence type="ECO:0000313" key="1">
    <source>
        <dbReference type="EMBL" id="MBW6410671.1"/>
    </source>
</evidence>
<gene>
    <name evidence="1" type="ORF">KYD98_11240</name>
</gene>
<proteinExistence type="predicted"/>
<evidence type="ECO:0000313" key="2">
    <source>
        <dbReference type="Proteomes" id="UP001519921"/>
    </source>
</evidence>
<keyword evidence="2" id="KW-1185">Reference proteome</keyword>
<dbReference type="EMBL" id="JAHXPT010000008">
    <property type="protein sequence ID" value="MBW6410671.1"/>
    <property type="molecule type" value="Genomic_DNA"/>
</dbReference>
<comment type="caution">
    <text evidence="1">The sequence shown here is derived from an EMBL/GenBank/DDBJ whole genome shotgun (WGS) entry which is preliminary data.</text>
</comment>